<dbReference type="GO" id="GO:0003723">
    <property type="term" value="F:RNA binding"/>
    <property type="evidence" value="ECO:0007669"/>
    <property type="project" value="UniProtKB-UniRule"/>
</dbReference>
<dbReference type="InterPro" id="IPR000504">
    <property type="entry name" value="RRM_dom"/>
</dbReference>
<dbReference type="SMART" id="SM00360">
    <property type="entry name" value="RRM"/>
    <property type="match status" value="2"/>
</dbReference>
<gene>
    <name evidence="4" type="ORF">BSTOLATCC_MIC61238</name>
</gene>
<dbReference type="AlphaFoldDB" id="A0AAU9K494"/>
<reference evidence="4" key="1">
    <citation type="submission" date="2021-09" db="EMBL/GenBank/DDBJ databases">
        <authorList>
            <consortium name="AG Swart"/>
            <person name="Singh M."/>
            <person name="Singh A."/>
            <person name="Seah K."/>
            <person name="Emmerich C."/>
        </authorList>
    </citation>
    <scope>NUCLEOTIDE SEQUENCE</scope>
    <source>
        <strain evidence="4">ATCC30299</strain>
    </source>
</reference>
<dbReference type="InterPro" id="IPR012677">
    <property type="entry name" value="Nucleotide-bd_a/b_plait_sf"/>
</dbReference>
<feature type="compositionally biased region" description="Basic and acidic residues" evidence="2">
    <location>
        <begin position="1"/>
        <end position="53"/>
    </location>
</feature>
<dbReference type="Proteomes" id="UP001162131">
    <property type="component" value="Unassembled WGS sequence"/>
</dbReference>
<feature type="compositionally biased region" description="Basic and acidic residues" evidence="2">
    <location>
        <begin position="62"/>
        <end position="81"/>
    </location>
</feature>
<evidence type="ECO:0000259" key="3">
    <source>
        <dbReference type="PROSITE" id="PS50102"/>
    </source>
</evidence>
<name>A0AAU9K494_9CILI</name>
<dbReference type="PANTHER" id="PTHR48036">
    <property type="entry name" value="SPLICING FACTOR (PAD-1), PUTATIVE (AFU_ORTHOLOGUE AFUA_1G15810)-RELATED"/>
    <property type="match status" value="1"/>
</dbReference>
<dbReference type="GO" id="GO:0006397">
    <property type="term" value="P:mRNA processing"/>
    <property type="evidence" value="ECO:0007669"/>
    <property type="project" value="InterPro"/>
</dbReference>
<dbReference type="Pfam" id="PF00076">
    <property type="entry name" value="RRM_1"/>
    <property type="match status" value="2"/>
</dbReference>
<dbReference type="SUPFAM" id="SSF54928">
    <property type="entry name" value="RNA-binding domain, RBD"/>
    <property type="match status" value="2"/>
</dbReference>
<evidence type="ECO:0000313" key="4">
    <source>
        <dbReference type="EMBL" id="CAG9334627.1"/>
    </source>
</evidence>
<evidence type="ECO:0000313" key="5">
    <source>
        <dbReference type="Proteomes" id="UP001162131"/>
    </source>
</evidence>
<feature type="compositionally biased region" description="Basic residues" evidence="2">
    <location>
        <begin position="82"/>
        <end position="91"/>
    </location>
</feature>
<dbReference type="PROSITE" id="PS50102">
    <property type="entry name" value="RRM"/>
    <property type="match status" value="2"/>
</dbReference>
<evidence type="ECO:0000256" key="1">
    <source>
        <dbReference type="PROSITE-ProRule" id="PRU00176"/>
    </source>
</evidence>
<comment type="caution">
    <text evidence="4">The sequence shown here is derived from an EMBL/GenBank/DDBJ whole genome shotgun (WGS) entry which is preliminary data.</text>
</comment>
<dbReference type="Gene3D" id="3.30.70.330">
    <property type="match status" value="2"/>
</dbReference>
<keyword evidence="1" id="KW-0694">RNA-binding</keyword>
<dbReference type="InterPro" id="IPR035979">
    <property type="entry name" value="RBD_domain_sf"/>
</dbReference>
<dbReference type="CDD" id="cd00590">
    <property type="entry name" value="RRM_SF"/>
    <property type="match status" value="2"/>
</dbReference>
<keyword evidence="5" id="KW-1185">Reference proteome</keyword>
<dbReference type="EMBL" id="CAJZBQ010000058">
    <property type="protein sequence ID" value="CAG9334627.1"/>
    <property type="molecule type" value="Genomic_DNA"/>
</dbReference>
<proteinExistence type="predicted"/>
<protein>
    <recommendedName>
        <fullName evidence="3">RRM domain-containing protein</fullName>
    </recommendedName>
</protein>
<feature type="domain" description="RRM" evidence="3">
    <location>
        <begin position="217"/>
        <end position="293"/>
    </location>
</feature>
<accession>A0AAU9K494</accession>
<organism evidence="4 5">
    <name type="scientific">Blepharisma stoltei</name>
    <dbReference type="NCBI Taxonomy" id="1481888"/>
    <lineage>
        <taxon>Eukaryota</taxon>
        <taxon>Sar</taxon>
        <taxon>Alveolata</taxon>
        <taxon>Ciliophora</taxon>
        <taxon>Postciliodesmatophora</taxon>
        <taxon>Heterotrichea</taxon>
        <taxon>Heterotrichida</taxon>
        <taxon>Blepharismidae</taxon>
        <taxon>Blepharisma</taxon>
    </lineage>
</organism>
<feature type="compositionally biased region" description="Basic and acidic residues" evidence="2">
    <location>
        <begin position="92"/>
        <end position="133"/>
    </location>
</feature>
<dbReference type="GO" id="GO:0005634">
    <property type="term" value="C:nucleus"/>
    <property type="evidence" value="ECO:0007669"/>
    <property type="project" value="InterPro"/>
</dbReference>
<feature type="domain" description="RRM" evidence="3">
    <location>
        <begin position="134"/>
        <end position="204"/>
    </location>
</feature>
<dbReference type="InterPro" id="IPR006509">
    <property type="entry name" value="RBM39_SF"/>
</dbReference>
<evidence type="ECO:0000256" key="2">
    <source>
        <dbReference type="SAM" id="MobiDB-lite"/>
    </source>
</evidence>
<feature type="region of interest" description="Disordered" evidence="2">
    <location>
        <begin position="1"/>
        <end position="135"/>
    </location>
</feature>
<sequence>MKDKERSKKVAGKSEVKERKLHKKDKEPLKKEEKSEVVESKNIEKEETIEKPKSRSLRNQKKLKEPIEEDKKEPEQEVDTKKKAKNSPKTKAKIEPEVELPKKRKSKNEAEPPKKKNKPDATKKPAPPKKVEDPDIVIGGLSFEAKPNDISDFLSTCGKIKKISIPTKGVAIVKFETLEECKEAIKKSGQNLLGRPIRISMSQGLSNIPKKPISKKASVYLGNISNKTTEESIKNFFKDCGDVKDIQIPLDTEGNRKGFAFVEFYQVKATDEAVELDGRKLDGNEVKVNYLAQRTKISKNKPHKGEKITKVRKLFKKAKH</sequence>